<dbReference type="GO" id="GO:0030125">
    <property type="term" value="C:clathrin vesicle coat"/>
    <property type="evidence" value="ECO:0007669"/>
    <property type="project" value="TreeGrafter"/>
</dbReference>
<dbReference type="SMART" id="SM00273">
    <property type="entry name" value="ENTH"/>
    <property type="match status" value="1"/>
</dbReference>
<evidence type="ECO:0000256" key="4">
    <source>
        <dbReference type="ARBA" id="ARBA00022553"/>
    </source>
</evidence>
<keyword evidence="9" id="KW-1185">Reference proteome</keyword>
<evidence type="ECO:0000256" key="5">
    <source>
        <dbReference type="ARBA" id="ARBA00022737"/>
    </source>
</evidence>
<evidence type="ECO:0000256" key="6">
    <source>
        <dbReference type="SAM" id="MobiDB-lite"/>
    </source>
</evidence>
<sequence>MTTSALRRQVKNIVHNYSEAEIKVREATSNDPWGPPSSLMSEIADLTFNTVAFAEVMGMLWRRLNDSGKNWRHVYKALTLLDYLLKTGSERVAHQCRENVFTIQTLKDFQYIDRDGKDQGVNVREKVRQVMALLTDEERLRQERTNALKTKERMALEGMAIGSGQLGFSRRHGEDYSRSRGSPSSYNCE</sequence>
<comment type="subcellular location">
    <subcellularLocation>
        <location evidence="1">Cytoplasm</location>
    </subcellularLocation>
</comment>
<dbReference type="PANTHER" id="PTHR12276:SF16">
    <property type="entry name" value="EPSIN-3"/>
    <property type="match status" value="1"/>
</dbReference>
<name>A0A7J8G8X8_ROUAE</name>
<dbReference type="FunFam" id="1.25.40.90:FF:000002">
    <property type="entry name" value="epsin-2 isoform X1"/>
    <property type="match status" value="1"/>
</dbReference>
<dbReference type="EMBL" id="JACASE010000006">
    <property type="protein sequence ID" value="KAF6455882.1"/>
    <property type="molecule type" value="Genomic_DNA"/>
</dbReference>
<dbReference type="GO" id="GO:0005768">
    <property type="term" value="C:endosome"/>
    <property type="evidence" value="ECO:0007669"/>
    <property type="project" value="TreeGrafter"/>
</dbReference>
<feature type="domain" description="ENTH" evidence="7">
    <location>
        <begin position="12"/>
        <end position="144"/>
    </location>
</feature>
<proteinExistence type="inferred from homology"/>
<comment type="caution">
    <text evidence="8">The sequence shown here is derived from an EMBL/GenBank/DDBJ whole genome shotgun (WGS) entry which is preliminary data.</text>
</comment>
<dbReference type="PROSITE" id="PS50942">
    <property type="entry name" value="ENTH"/>
    <property type="match status" value="1"/>
</dbReference>
<dbReference type="GO" id="GO:0030276">
    <property type="term" value="F:clathrin binding"/>
    <property type="evidence" value="ECO:0007669"/>
    <property type="project" value="TreeGrafter"/>
</dbReference>
<evidence type="ECO:0000259" key="7">
    <source>
        <dbReference type="PROSITE" id="PS50942"/>
    </source>
</evidence>
<dbReference type="GO" id="GO:0005543">
    <property type="term" value="F:phospholipid binding"/>
    <property type="evidence" value="ECO:0007669"/>
    <property type="project" value="TreeGrafter"/>
</dbReference>
<feature type="region of interest" description="Disordered" evidence="6">
    <location>
        <begin position="165"/>
        <end position="189"/>
    </location>
</feature>
<evidence type="ECO:0000256" key="3">
    <source>
        <dbReference type="ARBA" id="ARBA00022490"/>
    </source>
</evidence>
<dbReference type="AlphaFoldDB" id="A0A7J8G8X8"/>
<dbReference type="GO" id="GO:0006897">
    <property type="term" value="P:endocytosis"/>
    <property type="evidence" value="ECO:0007669"/>
    <property type="project" value="TreeGrafter"/>
</dbReference>
<protein>
    <submittedName>
        <fullName evidence="8">Epsin 3</fullName>
    </submittedName>
</protein>
<keyword evidence="5" id="KW-0677">Repeat</keyword>
<accession>A0A7J8G8X8</accession>
<dbReference type="Proteomes" id="UP000593571">
    <property type="component" value="Unassembled WGS sequence"/>
</dbReference>
<feature type="compositionally biased region" description="Polar residues" evidence="6">
    <location>
        <begin position="179"/>
        <end position="189"/>
    </location>
</feature>
<dbReference type="InterPro" id="IPR008942">
    <property type="entry name" value="ENTH_VHS"/>
</dbReference>
<dbReference type="InterPro" id="IPR013809">
    <property type="entry name" value="ENTH"/>
</dbReference>
<keyword evidence="4" id="KW-0597">Phosphoprotein</keyword>
<evidence type="ECO:0000313" key="8">
    <source>
        <dbReference type="EMBL" id="KAF6455882.1"/>
    </source>
</evidence>
<dbReference type="SUPFAM" id="SSF48464">
    <property type="entry name" value="ENTH/VHS domain"/>
    <property type="match status" value="1"/>
</dbReference>
<evidence type="ECO:0000256" key="1">
    <source>
        <dbReference type="ARBA" id="ARBA00004496"/>
    </source>
</evidence>
<dbReference type="Pfam" id="PF01417">
    <property type="entry name" value="ENTH"/>
    <property type="match status" value="1"/>
</dbReference>
<keyword evidence="3" id="KW-0963">Cytoplasm</keyword>
<evidence type="ECO:0000313" key="9">
    <source>
        <dbReference type="Proteomes" id="UP000593571"/>
    </source>
</evidence>
<dbReference type="GO" id="GO:0005886">
    <property type="term" value="C:plasma membrane"/>
    <property type="evidence" value="ECO:0007669"/>
    <property type="project" value="TreeGrafter"/>
</dbReference>
<organism evidence="8 9">
    <name type="scientific">Rousettus aegyptiacus</name>
    <name type="common">Egyptian fruit bat</name>
    <name type="synonym">Pteropus aegyptiacus</name>
    <dbReference type="NCBI Taxonomy" id="9407"/>
    <lineage>
        <taxon>Eukaryota</taxon>
        <taxon>Metazoa</taxon>
        <taxon>Chordata</taxon>
        <taxon>Craniata</taxon>
        <taxon>Vertebrata</taxon>
        <taxon>Euteleostomi</taxon>
        <taxon>Mammalia</taxon>
        <taxon>Eutheria</taxon>
        <taxon>Laurasiatheria</taxon>
        <taxon>Chiroptera</taxon>
        <taxon>Yinpterochiroptera</taxon>
        <taxon>Pteropodoidea</taxon>
        <taxon>Pteropodidae</taxon>
        <taxon>Rousettinae</taxon>
        <taxon>Rousettus</taxon>
    </lineage>
</organism>
<dbReference type="CDD" id="cd16990">
    <property type="entry name" value="ENTH_Epsin"/>
    <property type="match status" value="1"/>
</dbReference>
<reference evidence="8 9" key="1">
    <citation type="journal article" date="2020" name="Nature">
        <title>Six reference-quality genomes reveal evolution of bat adaptations.</title>
        <authorList>
            <person name="Jebb D."/>
            <person name="Huang Z."/>
            <person name="Pippel M."/>
            <person name="Hughes G.M."/>
            <person name="Lavrichenko K."/>
            <person name="Devanna P."/>
            <person name="Winkler S."/>
            <person name="Jermiin L.S."/>
            <person name="Skirmuntt E.C."/>
            <person name="Katzourakis A."/>
            <person name="Burkitt-Gray L."/>
            <person name="Ray D.A."/>
            <person name="Sullivan K.A.M."/>
            <person name="Roscito J.G."/>
            <person name="Kirilenko B.M."/>
            <person name="Davalos L.M."/>
            <person name="Corthals A.P."/>
            <person name="Power M.L."/>
            <person name="Jones G."/>
            <person name="Ransome R.D."/>
            <person name="Dechmann D.K.N."/>
            <person name="Locatelli A.G."/>
            <person name="Puechmaille S.J."/>
            <person name="Fedrigo O."/>
            <person name="Jarvis E.D."/>
            <person name="Hiller M."/>
            <person name="Vernes S.C."/>
            <person name="Myers E.W."/>
            <person name="Teeling E.C."/>
        </authorList>
    </citation>
    <scope>NUCLEOTIDE SEQUENCE [LARGE SCALE GENOMIC DNA]</scope>
    <source>
        <strain evidence="8">MRouAeg1</strain>
        <tissue evidence="8">Muscle</tissue>
    </source>
</reference>
<dbReference type="Gene3D" id="1.25.40.90">
    <property type="match status" value="1"/>
</dbReference>
<comment type="similarity">
    <text evidence="2">Belongs to the epsin family.</text>
</comment>
<evidence type="ECO:0000256" key="2">
    <source>
        <dbReference type="ARBA" id="ARBA00010130"/>
    </source>
</evidence>
<gene>
    <name evidence="8" type="ORF">HJG63_004558</name>
</gene>
<dbReference type="PANTHER" id="PTHR12276">
    <property type="entry name" value="EPSIN/ENT-RELATED"/>
    <property type="match status" value="1"/>
</dbReference>